<dbReference type="Gene3D" id="1.20.1600.10">
    <property type="entry name" value="Outer membrane efflux proteins (OEP)"/>
    <property type="match status" value="1"/>
</dbReference>
<evidence type="ECO:0000256" key="3">
    <source>
        <dbReference type="SAM" id="SignalP"/>
    </source>
</evidence>
<dbReference type="SUPFAM" id="SSF56954">
    <property type="entry name" value="Outer membrane efflux proteins (OEP)"/>
    <property type="match status" value="1"/>
</dbReference>
<dbReference type="InterPro" id="IPR003423">
    <property type="entry name" value="OMP_efflux"/>
</dbReference>
<evidence type="ECO:0000313" key="5">
    <source>
        <dbReference type="Proteomes" id="UP001240697"/>
    </source>
</evidence>
<sequence>MNFLKQAPACWLSASLLLAGGSAWAQPQAVEMAASTALPAVTLQTALAQAMAQNPGLRAAQQAVAASEGAMIQSQARPNPELAFSQEDTRRATRSSSLQWNQPIEIGGKRAARMKVAEHGVELARAELDTARAALRADVRAAFANLLAAQQRVQLNEKTLEIAAQARDAAAKRVMAGKAAPLEETKAQVAESSAQLALNQAQSGLRVARQQLALLWGGSGIAVGEAMGDMVQLPQLPPQEQLLQKVEHSAQVVRAQQAYLQAKSTAELERAKRLPDPTVSVGIKRAEEAGRNQLLLGVSIPLPILDSNRGNQLQALRLADKAEDELLAARQLAQAQLLQNYEQLQTSRAQTLQLQSKVLPGAQSAYEVAAKGFSLGKFSYLDVLDAQRTLADARSLYLDQLVATHRAAADITRQLGDIPGLE</sequence>
<dbReference type="PANTHER" id="PTHR30203:SF24">
    <property type="entry name" value="BLR4935 PROTEIN"/>
    <property type="match status" value="1"/>
</dbReference>
<feature type="signal peptide" evidence="3">
    <location>
        <begin position="1"/>
        <end position="25"/>
    </location>
</feature>
<dbReference type="EMBL" id="CP125947">
    <property type="protein sequence ID" value="WHS65059.1"/>
    <property type="molecule type" value="Genomic_DNA"/>
</dbReference>
<keyword evidence="5" id="KW-1185">Reference proteome</keyword>
<protein>
    <submittedName>
        <fullName evidence="4">TolC family protein</fullName>
    </submittedName>
</protein>
<proteinExistence type="inferred from homology"/>
<feature type="chain" id="PRO_5046408805" evidence="3">
    <location>
        <begin position="26"/>
        <end position="422"/>
    </location>
</feature>
<comment type="similarity">
    <text evidence="1">Belongs to the outer membrane factor (OMF) (TC 1.B.17) family.</text>
</comment>
<dbReference type="InterPro" id="IPR010131">
    <property type="entry name" value="MdtP/NodT-like"/>
</dbReference>
<dbReference type="RefSeq" id="WP_283486167.1">
    <property type="nucleotide sequence ID" value="NZ_CP125947.1"/>
</dbReference>
<organism evidence="4 5">
    <name type="scientific">Comamonas resistens</name>
    <dbReference type="NCBI Taxonomy" id="3046670"/>
    <lineage>
        <taxon>Bacteria</taxon>
        <taxon>Pseudomonadati</taxon>
        <taxon>Pseudomonadota</taxon>
        <taxon>Betaproteobacteria</taxon>
        <taxon>Burkholderiales</taxon>
        <taxon>Comamonadaceae</taxon>
        <taxon>Comamonas</taxon>
    </lineage>
</organism>
<dbReference type="PANTHER" id="PTHR30203">
    <property type="entry name" value="OUTER MEMBRANE CATION EFFLUX PROTEIN"/>
    <property type="match status" value="1"/>
</dbReference>
<keyword evidence="3" id="KW-0732">Signal</keyword>
<reference evidence="4 5" key="1">
    <citation type="submission" date="2023-05" db="EMBL/GenBank/DDBJ databases">
        <authorList>
            <person name="Yin Y."/>
            <person name="Lu Z."/>
        </authorList>
    </citation>
    <scope>NUCLEOTIDE SEQUENCE [LARGE SCALE GENOMIC DNA]</scope>
    <source>
        <strain evidence="4 5">ZM22</strain>
    </source>
</reference>
<evidence type="ECO:0000313" key="4">
    <source>
        <dbReference type="EMBL" id="WHS65059.1"/>
    </source>
</evidence>
<feature type="region of interest" description="Disordered" evidence="2">
    <location>
        <begin position="70"/>
        <end position="97"/>
    </location>
</feature>
<dbReference type="Pfam" id="PF02321">
    <property type="entry name" value="OEP"/>
    <property type="match status" value="2"/>
</dbReference>
<name>A0ABY8SSZ4_9BURK</name>
<gene>
    <name evidence="4" type="ORF">QMY55_21645</name>
</gene>
<evidence type="ECO:0000256" key="1">
    <source>
        <dbReference type="ARBA" id="ARBA00007613"/>
    </source>
</evidence>
<evidence type="ECO:0000256" key="2">
    <source>
        <dbReference type="SAM" id="MobiDB-lite"/>
    </source>
</evidence>
<dbReference type="Proteomes" id="UP001240697">
    <property type="component" value="Chromosome"/>
</dbReference>
<accession>A0ABY8SSZ4</accession>